<dbReference type="InterPro" id="IPR013520">
    <property type="entry name" value="Ribonucl_H"/>
</dbReference>
<name>I3TIR5_TISMK</name>
<evidence type="ECO:0000256" key="3">
    <source>
        <dbReference type="SAM" id="Phobius"/>
    </source>
</evidence>
<dbReference type="GO" id="GO:0003676">
    <property type="term" value="F:nucleic acid binding"/>
    <property type="evidence" value="ECO:0007669"/>
    <property type="project" value="InterPro"/>
</dbReference>
<keyword evidence="3" id="KW-0812">Transmembrane</keyword>
<evidence type="ECO:0000256" key="2">
    <source>
        <dbReference type="ARBA" id="ARBA00026073"/>
    </source>
</evidence>
<comment type="subunit">
    <text evidence="2">DNA polymerase III contains a core (composed of alpha, epsilon and theta chains) that associates with a tau subunit. This core dimerizes to form the POLIII' complex. PolIII' associates with the gamma complex (composed of gamma, delta, delta', psi and chi chains) and with the beta chain to form the complete DNA polymerase III complex.</text>
</comment>
<accession>I3TIR5</accession>
<evidence type="ECO:0000313" key="5">
    <source>
        <dbReference type="EMBL" id="AFK52653.1"/>
    </source>
</evidence>
<keyword evidence="3" id="KW-1133">Transmembrane helix</keyword>
<dbReference type="HOGENOM" id="CLU_017573_0_0_5"/>
<keyword evidence="3" id="KW-0472">Membrane</keyword>
<protein>
    <submittedName>
        <fullName evidence="5">DNA polymerase III, epsilon subunit</fullName>
    </submittedName>
</protein>
<dbReference type="RefSeq" id="WP_014744332.1">
    <property type="nucleotide sequence ID" value="NC_017956.1"/>
</dbReference>
<gene>
    <name evidence="5" type="primary">dnaQ</name>
    <name evidence="5" type="ordered locus">TMO_0814</name>
</gene>
<evidence type="ECO:0000256" key="1">
    <source>
        <dbReference type="ARBA" id="ARBA00025483"/>
    </source>
</evidence>
<dbReference type="InterPro" id="IPR036397">
    <property type="entry name" value="RNaseH_sf"/>
</dbReference>
<organism evidence="5 6">
    <name type="scientific">Tistrella mobilis (strain KA081020-065)</name>
    <dbReference type="NCBI Taxonomy" id="1110502"/>
    <lineage>
        <taxon>Bacteria</taxon>
        <taxon>Pseudomonadati</taxon>
        <taxon>Pseudomonadota</taxon>
        <taxon>Alphaproteobacteria</taxon>
        <taxon>Geminicoccales</taxon>
        <taxon>Geminicoccaceae</taxon>
        <taxon>Tistrella</taxon>
    </lineage>
</organism>
<feature type="transmembrane region" description="Helical" evidence="3">
    <location>
        <begin position="21"/>
        <end position="42"/>
    </location>
</feature>
<comment type="function">
    <text evidence="1">DNA polymerase III is a complex, multichain enzyme responsible for most of the replicative synthesis in bacteria. The epsilon subunit contain the editing function and is a proofreading 3'-5' exonuclease.</text>
</comment>
<proteinExistence type="predicted"/>
<dbReference type="KEGG" id="tmo:TMO_0814"/>
<keyword evidence="6" id="KW-1185">Reference proteome</keyword>
<feature type="domain" description="Exonuclease" evidence="4">
    <location>
        <begin position="268"/>
        <end position="441"/>
    </location>
</feature>
<sequence length="469" mass="47211">MPVLPRNVLPRDGLARDENRPALIAAGLLAAGGLAGAGWAGLAAGAATLPLGLALFAGASGLGLGLWIIRSAARAGRRLRGDLAQALRAATDPDLPLPAFAAGDLPGADGRLVALARALAETARAAGGRGDARLAALVAALPVPLMGVGATGLVTLVNPAMAALIGAVMPGTSVYAALARESLAPLLAAAGGGMRRAGVHHVDGRLLDLTAVQLPAPAATAGWLIFADPPAAGMPVLPAAELPMALALHDLAPDLPPACDATPLDRLPVLSLDLETTGLEVTTDRMVSAGAVCMVGGRLFLADVLDMLVDPGGPVPAAATRVHGIDRAMLQGAPPPVVAVERLTALAAGRVVVGHNIGFDLAVLRAEAARAGRAVPDWLEPGGPALDTLRLAARLDPDRPELDLEAIAHRYGIAVSGRHTALGDALLTARVFAAMIPRLVEIGVHDLGAARRFADAAGAVAAAQRRAGW</sequence>
<feature type="transmembrane region" description="Helical" evidence="3">
    <location>
        <begin position="134"/>
        <end position="154"/>
    </location>
</feature>
<dbReference type="GO" id="GO:0008408">
    <property type="term" value="F:3'-5' exonuclease activity"/>
    <property type="evidence" value="ECO:0007669"/>
    <property type="project" value="TreeGrafter"/>
</dbReference>
<dbReference type="CDD" id="cd06127">
    <property type="entry name" value="DEDDh"/>
    <property type="match status" value="1"/>
</dbReference>
<dbReference type="STRING" id="1110502.TMO_0814"/>
<dbReference type="FunFam" id="3.30.420.10:FF:000045">
    <property type="entry name" value="3'-5' exonuclease DinG"/>
    <property type="match status" value="1"/>
</dbReference>
<reference evidence="5 6" key="1">
    <citation type="journal article" date="2012" name="J. Am. Chem. Soc.">
        <title>Bacterial biosynthesis and maturation of the didemnin anti-cancer agents.</title>
        <authorList>
            <person name="Xu Y."/>
            <person name="Kersten R.D."/>
            <person name="Nam S.J."/>
            <person name="Lu L."/>
            <person name="Al-Suwailem A.M."/>
            <person name="Zheng H."/>
            <person name="Fenical W."/>
            <person name="Dorrestein P.C."/>
            <person name="Moore B.S."/>
            <person name="Qian P.Y."/>
        </authorList>
    </citation>
    <scope>NUCLEOTIDE SEQUENCE [LARGE SCALE GENOMIC DNA]</scope>
    <source>
        <strain evidence="5 6">KA081020-065</strain>
    </source>
</reference>
<dbReference type="AlphaFoldDB" id="I3TIR5"/>
<dbReference type="GO" id="GO:0045004">
    <property type="term" value="P:DNA replication proofreading"/>
    <property type="evidence" value="ECO:0007669"/>
    <property type="project" value="TreeGrafter"/>
</dbReference>
<dbReference type="PANTHER" id="PTHR30231">
    <property type="entry name" value="DNA POLYMERASE III SUBUNIT EPSILON"/>
    <property type="match status" value="1"/>
</dbReference>
<dbReference type="Proteomes" id="UP000005258">
    <property type="component" value="Chromosome"/>
</dbReference>
<dbReference type="eggNOG" id="COG0847">
    <property type="taxonomic scope" value="Bacteria"/>
</dbReference>
<dbReference type="InterPro" id="IPR012337">
    <property type="entry name" value="RNaseH-like_sf"/>
</dbReference>
<dbReference type="GO" id="GO:0005829">
    <property type="term" value="C:cytosol"/>
    <property type="evidence" value="ECO:0007669"/>
    <property type="project" value="TreeGrafter"/>
</dbReference>
<evidence type="ECO:0000313" key="6">
    <source>
        <dbReference type="Proteomes" id="UP000005258"/>
    </source>
</evidence>
<dbReference type="PANTHER" id="PTHR30231:SF41">
    <property type="entry name" value="DNA POLYMERASE III SUBUNIT EPSILON"/>
    <property type="match status" value="1"/>
</dbReference>
<dbReference type="SMART" id="SM00479">
    <property type="entry name" value="EXOIII"/>
    <property type="match status" value="1"/>
</dbReference>
<evidence type="ECO:0000259" key="4">
    <source>
        <dbReference type="SMART" id="SM00479"/>
    </source>
</evidence>
<dbReference type="Pfam" id="PF00929">
    <property type="entry name" value="RNase_T"/>
    <property type="match status" value="1"/>
</dbReference>
<dbReference type="EMBL" id="CP003236">
    <property type="protein sequence ID" value="AFK52653.1"/>
    <property type="molecule type" value="Genomic_DNA"/>
</dbReference>
<dbReference type="Gene3D" id="3.30.420.10">
    <property type="entry name" value="Ribonuclease H-like superfamily/Ribonuclease H"/>
    <property type="match status" value="1"/>
</dbReference>
<feature type="transmembrane region" description="Helical" evidence="3">
    <location>
        <begin position="48"/>
        <end position="69"/>
    </location>
</feature>
<dbReference type="SUPFAM" id="SSF53098">
    <property type="entry name" value="Ribonuclease H-like"/>
    <property type="match status" value="1"/>
</dbReference>